<dbReference type="Proteomes" id="UP001224657">
    <property type="component" value="Segment"/>
</dbReference>
<name>A0AAF0GI92_9CAUD</name>
<proteinExistence type="predicted"/>
<keyword evidence="2" id="KW-1185">Reference proteome</keyword>
<reference evidence="1" key="1">
    <citation type="submission" date="2023-03" db="EMBL/GenBank/DDBJ databases">
        <authorList>
            <person name="Cao G."/>
            <person name="Liao Y."/>
        </authorList>
    </citation>
    <scope>NUCLEOTIDE SEQUENCE</scope>
    <source>
        <strain evidence="1">PSA6</strain>
    </source>
</reference>
<evidence type="ECO:0000313" key="2">
    <source>
        <dbReference type="Proteomes" id="UP001224657"/>
    </source>
</evidence>
<organism evidence="1 2">
    <name type="scientific">Pseudomonas phage PSA6</name>
    <dbReference type="NCBI Taxonomy" id="3038281"/>
    <lineage>
        <taxon>Viruses</taxon>
        <taxon>Duplodnaviria</taxon>
        <taxon>Heunggongvirae</taxon>
        <taxon>Uroviricota</taxon>
        <taxon>Caudoviricetes</taxon>
        <taxon>Autographivirales</taxon>
        <taxon>Autotranscriptaviridae</taxon>
        <taxon>Studiervirinae</taxon>
        <taxon>Phutvirus</taxon>
        <taxon>Phutvirus PSA6</taxon>
    </lineage>
</organism>
<protein>
    <submittedName>
        <fullName evidence="1">Uncharacterized protein</fullName>
    </submittedName>
</protein>
<sequence>MSAPKRKAHTIKVKGRKFVVVNTTVARKDHKNVTVQLVKRAGKVHWFTLEGGVLTRYKGFWEALQAYSARQDELGVKGQNGDVHAIIASEFPVAEDAEVTHAEA</sequence>
<accession>A0AAF0GI92</accession>
<evidence type="ECO:0000313" key="1">
    <source>
        <dbReference type="EMBL" id="WGH15449.1"/>
    </source>
</evidence>
<dbReference type="EMBL" id="OQ716796">
    <property type="protein sequence ID" value="WGH15449.1"/>
    <property type="molecule type" value="Genomic_DNA"/>
</dbReference>